<evidence type="ECO:0000256" key="1">
    <source>
        <dbReference type="SAM" id="MobiDB-lite"/>
    </source>
</evidence>
<feature type="region of interest" description="Disordered" evidence="1">
    <location>
        <begin position="496"/>
        <end position="532"/>
    </location>
</feature>
<feature type="compositionally biased region" description="Low complexity" evidence="1">
    <location>
        <begin position="498"/>
        <end position="520"/>
    </location>
</feature>
<dbReference type="RefSeq" id="WP_091272599.1">
    <property type="nucleotide sequence ID" value="NZ_FAOZ01000003.1"/>
</dbReference>
<dbReference type="Proteomes" id="UP000198802">
    <property type="component" value="Unassembled WGS sequence"/>
</dbReference>
<proteinExistence type="predicted"/>
<name>A0A0S4QHP3_9ACTN</name>
<evidence type="ECO:0000313" key="3">
    <source>
        <dbReference type="EMBL" id="CUU54777.1"/>
    </source>
</evidence>
<reference evidence="4" key="1">
    <citation type="submission" date="2015-11" db="EMBL/GenBank/DDBJ databases">
        <authorList>
            <person name="Varghese N."/>
        </authorList>
    </citation>
    <scope>NUCLEOTIDE SEQUENCE [LARGE SCALE GENOMIC DNA]</scope>
    <source>
        <strain evidence="4">DSM 45899</strain>
    </source>
</reference>
<accession>A0A0S4QHP3</accession>
<keyword evidence="2" id="KW-0812">Transmembrane</keyword>
<sequence length="654" mass="70725">MNTATELVRLLFIPRERWGWEFVPPAPPAPAPELHRPPIWQPPSPPDVSDLQRTQEQTSFGPWMLIGGLFGLWSLAGFYERDQAPAVLLLTIGVFIASIPFIRVSILHRRVIDANAQASAEFMHYERSYQVLTVQWRQRLYAHDQAEAERIERATLYFPLDAVGAPRIDVLGGTTAGWSSLLATCGASLLGSGRGILLIDLTERGVADELVSLAGHAGVPADVHELPAALEQVGTLDGLDANEVADLIADAIDAERRDGGEPTLRVIDADILRTVTTRLAPPFSFARLAAALRVLDNHEDALHTGLLATAEIAALQQRMHGLAQRDRVADQIRFLRTELDHFAEQPTPGPAPRRPAGDPGWWPDRHLRVLATSSRGVSARHKSLVDRIVVQAVLARMRQRSSMTSRPVLVVAGADRVGRTALDALVRHAELTQVRLVLMFERLADDAERLLGTHGGAAVIMRLGNAREAGVAADFIGRGYRFTLSQLTEQIGRSLADGVSSSHGEQVGESVSEGRSSGYGLHSTDSRNSSVSSSFSETWQRTRSFTETTSRNDGSTYQRVHEYTVEPTVLQSLPATAFVLVGTVDGPGRVRSGDCNPGTVLLPKVADVNRVPEGAPGPAVPGHGGPGRAYPPPHAYPLPSAQPAWQGQPPGYAG</sequence>
<feature type="compositionally biased region" description="Low complexity" evidence="1">
    <location>
        <begin position="612"/>
        <end position="621"/>
    </location>
</feature>
<feature type="transmembrane region" description="Helical" evidence="2">
    <location>
        <begin position="60"/>
        <end position="79"/>
    </location>
</feature>
<feature type="region of interest" description="Disordered" evidence="1">
    <location>
        <begin position="612"/>
        <end position="654"/>
    </location>
</feature>
<dbReference type="EMBL" id="FAOZ01000003">
    <property type="protein sequence ID" value="CUU54777.1"/>
    <property type="molecule type" value="Genomic_DNA"/>
</dbReference>
<protein>
    <submittedName>
        <fullName evidence="3">Uncharacterized protein</fullName>
    </submittedName>
</protein>
<evidence type="ECO:0000313" key="4">
    <source>
        <dbReference type="Proteomes" id="UP000198802"/>
    </source>
</evidence>
<keyword evidence="2" id="KW-0472">Membrane</keyword>
<dbReference type="AlphaFoldDB" id="A0A0S4QHP3"/>
<keyword evidence="2" id="KW-1133">Transmembrane helix</keyword>
<feature type="transmembrane region" description="Helical" evidence="2">
    <location>
        <begin position="86"/>
        <end position="106"/>
    </location>
</feature>
<keyword evidence="4" id="KW-1185">Reference proteome</keyword>
<gene>
    <name evidence="3" type="ORF">Ga0074812_103267</name>
</gene>
<organism evidence="3 4">
    <name type="scientific">Parafrankia irregularis</name>
    <dbReference type="NCBI Taxonomy" id="795642"/>
    <lineage>
        <taxon>Bacteria</taxon>
        <taxon>Bacillati</taxon>
        <taxon>Actinomycetota</taxon>
        <taxon>Actinomycetes</taxon>
        <taxon>Frankiales</taxon>
        <taxon>Frankiaceae</taxon>
        <taxon>Parafrankia</taxon>
    </lineage>
</organism>
<evidence type="ECO:0000256" key="2">
    <source>
        <dbReference type="SAM" id="Phobius"/>
    </source>
</evidence>